<dbReference type="AlphaFoldDB" id="A0A6A6SQS2"/>
<protein>
    <submittedName>
        <fullName evidence="1">Uncharacterized protein</fullName>
    </submittedName>
</protein>
<organism evidence="1 2">
    <name type="scientific">Lophiostoma macrostomum CBS 122681</name>
    <dbReference type="NCBI Taxonomy" id="1314788"/>
    <lineage>
        <taxon>Eukaryota</taxon>
        <taxon>Fungi</taxon>
        <taxon>Dikarya</taxon>
        <taxon>Ascomycota</taxon>
        <taxon>Pezizomycotina</taxon>
        <taxon>Dothideomycetes</taxon>
        <taxon>Pleosporomycetidae</taxon>
        <taxon>Pleosporales</taxon>
        <taxon>Lophiostomataceae</taxon>
        <taxon>Lophiostoma</taxon>
    </lineage>
</organism>
<evidence type="ECO:0000313" key="2">
    <source>
        <dbReference type="Proteomes" id="UP000799324"/>
    </source>
</evidence>
<evidence type="ECO:0000313" key="1">
    <source>
        <dbReference type="EMBL" id="KAF2650195.1"/>
    </source>
</evidence>
<name>A0A6A6SQS2_9PLEO</name>
<dbReference type="EMBL" id="MU004463">
    <property type="protein sequence ID" value="KAF2650195.1"/>
    <property type="molecule type" value="Genomic_DNA"/>
</dbReference>
<dbReference type="Proteomes" id="UP000799324">
    <property type="component" value="Unassembled WGS sequence"/>
</dbReference>
<gene>
    <name evidence="1" type="ORF">K491DRAFT_683180</name>
</gene>
<accession>A0A6A6SQS2</accession>
<keyword evidence="2" id="KW-1185">Reference proteome</keyword>
<reference evidence="1" key="1">
    <citation type="journal article" date="2020" name="Stud. Mycol.">
        <title>101 Dothideomycetes genomes: a test case for predicting lifestyles and emergence of pathogens.</title>
        <authorList>
            <person name="Haridas S."/>
            <person name="Albert R."/>
            <person name="Binder M."/>
            <person name="Bloem J."/>
            <person name="Labutti K."/>
            <person name="Salamov A."/>
            <person name="Andreopoulos B."/>
            <person name="Baker S."/>
            <person name="Barry K."/>
            <person name="Bills G."/>
            <person name="Bluhm B."/>
            <person name="Cannon C."/>
            <person name="Castanera R."/>
            <person name="Culley D."/>
            <person name="Daum C."/>
            <person name="Ezra D."/>
            <person name="Gonzalez J."/>
            <person name="Henrissat B."/>
            <person name="Kuo A."/>
            <person name="Liang C."/>
            <person name="Lipzen A."/>
            <person name="Lutzoni F."/>
            <person name="Magnuson J."/>
            <person name="Mondo S."/>
            <person name="Nolan M."/>
            <person name="Ohm R."/>
            <person name="Pangilinan J."/>
            <person name="Park H.-J."/>
            <person name="Ramirez L."/>
            <person name="Alfaro M."/>
            <person name="Sun H."/>
            <person name="Tritt A."/>
            <person name="Yoshinaga Y."/>
            <person name="Zwiers L.-H."/>
            <person name="Turgeon B."/>
            <person name="Goodwin S."/>
            <person name="Spatafora J."/>
            <person name="Crous P."/>
            <person name="Grigoriev I."/>
        </authorList>
    </citation>
    <scope>NUCLEOTIDE SEQUENCE</scope>
    <source>
        <strain evidence="1">CBS 122681</strain>
    </source>
</reference>
<sequence>MDFDTRLSSISQETRDEIYRSGLTGKDSGKGEHDIDIFVKTDGKSIQCPALDYIDELARNNNRQLDEVRNLLFSGSRFRYVIKDTSWPPSWPFDQLLQRLRQHPSGPESVRKLYIERFTIHGLDLGDLKEADRDAEARLGHIPISADVGQSPFLTHRQSENKSGPLRTTLQLGLMRTVHLLRDNLPNLEQLDLGLDIVECFPWTQDPQGWSLMEAINEYDLKGWGFDGVSSMGFLLRALRLRNNIGSLNIRICWGDFFRPNRKFNVQLSDAQIRGYEDDFLKAFQSMVPAKSITHYRGSE</sequence>
<proteinExistence type="predicted"/>